<dbReference type="InterPro" id="IPR002372">
    <property type="entry name" value="PQQ_rpt_dom"/>
</dbReference>
<dbReference type="EMBL" id="JBHSOW010000041">
    <property type="protein sequence ID" value="MFC5649775.1"/>
    <property type="molecule type" value="Genomic_DNA"/>
</dbReference>
<feature type="domain" description="Pyrrolo-quinoline quinone repeat" evidence="3">
    <location>
        <begin position="57"/>
        <end position="254"/>
    </location>
</feature>
<keyword evidence="1" id="KW-0732">Signal</keyword>
<dbReference type="Pfam" id="PF07833">
    <property type="entry name" value="Cu_amine_oxidN1"/>
    <property type="match status" value="1"/>
</dbReference>
<keyword evidence="5" id="KW-1185">Reference proteome</keyword>
<dbReference type="InterPro" id="IPR011047">
    <property type="entry name" value="Quinoprotein_ADH-like_sf"/>
</dbReference>
<feature type="chain" id="PRO_5045614220" evidence="1">
    <location>
        <begin position="32"/>
        <end position="576"/>
    </location>
</feature>
<dbReference type="Gene3D" id="3.30.457.10">
    <property type="entry name" value="Copper amine oxidase-like, N-terminal domain"/>
    <property type="match status" value="1"/>
</dbReference>
<dbReference type="SMART" id="SM00564">
    <property type="entry name" value="PQQ"/>
    <property type="match status" value="4"/>
</dbReference>
<feature type="domain" description="Copper amine oxidase-like N-terminal" evidence="2">
    <location>
        <begin position="466"/>
        <end position="571"/>
    </location>
</feature>
<organism evidence="4 5">
    <name type="scientific">Paenibacillus solisilvae</name>
    <dbReference type="NCBI Taxonomy" id="2486751"/>
    <lineage>
        <taxon>Bacteria</taxon>
        <taxon>Bacillati</taxon>
        <taxon>Bacillota</taxon>
        <taxon>Bacilli</taxon>
        <taxon>Bacillales</taxon>
        <taxon>Paenibacillaceae</taxon>
        <taxon>Paenibacillus</taxon>
    </lineage>
</organism>
<dbReference type="InterPro" id="IPR018391">
    <property type="entry name" value="PQQ_b-propeller_rpt"/>
</dbReference>
<evidence type="ECO:0000259" key="2">
    <source>
        <dbReference type="Pfam" id="PF07833"/>
    </source>
</evidence>
<evidence type="ECO:0000313" key="4">
    <source>
        <dbReference type="EMBL" id="MFC5649775.1"/>
    </source>
</evidence>
<dbReference type="RefSeq" id="WP_379188316.1">
    <property type="nucleotide sequence ID" value="NZ_JBHSOW010000041.1"/>
</dbReference>
<dbReference type="SUPFAM" id="SSF50998">
    <property type="entry name" value="Quinoprotein alcohol dehydrogenase-like"/>
    <property type="match status" value="1"/>
</dbReference>
<reference evidence="5" key="1">
    <citation type="journal article" date="2019" name="Int. J. Syst. Evol. Microbiol.">
        <title>The Global Catalogue of Microorganisms (GCM) 10K type strain sequencing project: providing services to taxonomists for standard genome sequencing and annotation.</title>
        <authorList>
            <consortium name="The Broad Institute Genomics Platform"/>
            <consortium name="The Broad Institute Genome Sequencing Center for Infectious Disease"/>
            <person name="Wu L."/>
            <person name="Ma J."/>
        </authorList>
    </citation>
    <scope>NUCLEOTIDE SEQUENCE [LARGE SCALE GENOMIC DNA]</scope>
    <source>
        <strain evidence="5">CGMCC 1.3240</strain>
    </source>
</reference>
<comment type="caution">
    <text evidence="4">The sequence shown here is derived from an EMBL/GenBank/DDBJ whole genome shotgun (WGS) entry which is preliminary data.</text>
</comment>
<dbReference type="PANTHER" id="PTHR34512">
    <property type="entry name" value="CELL SURFACE PROTEIN"/>
    <property type="match status" value="1"/>
</dbReference>
<protein>
    <submittedName>
        <fullName evidence="4">Stalk domain-containing protein</fullName>
    </submittedName>
</protein>
<dbReference type="Gene3D" id="2.130.10.10">
    <property type="entry name" value="YVTN repeat-like/Quinoprotein amine dehydrogenase"/>
    <property type="match status" value="1"/>
</dbReference>
<dbReference type="InterPro" id="IPR012854">
    <property type="entry name" value="Cu_amine_oxidase-like_N"/>
</dbReference>
<evidence type="ECO:0000313" key="5">
    <source>
        <dbReference type="Proteomes" id="UP001596047"/>
    </source>
</evidence>
<proteinExistence type="predicted"/>
<dbReference type="Proteomes" id="UP001596047">
    <property type="component" value="Unassembled WGS sequence"/>
</dbReference>
<gene>
    <name evidence="4" type="ORF">ACFPYJ_11705</name>
</gene>
<dbReference type="SUPFAM" id="SSF55383">
    <property type="entry name" value="Copper amine oxidase, domain N"/>
    <property type="match status" value="1"/>
</dbReference>
<dbReference type="InterPro" id="IPR036582">
    <property type="entry name" value="Mao_N_sf"/>
</dbReference>
<sequence>MTSRWKKAAALRLLSAGVLITFAGTAQHAGAQVNTSLSSYDGVSFSSESNVPLAKPRWTSDIGQALNEIGQQPSVVVDSGSLYYVKNGSLIAQQSATGKILWSFGSKLNANAVKRDGTILYVYSSDGSVYRVSAATGKGSRIYQVKGQPQQGQPLISNLMVDGASLYLTSTLGLIAVNSTTGKENWKNTSATYYQQIERVGSVILAGTFESGAITVSTAYAIDAQSGKTLWRLAGSHEGPLKIDGNKLYFQNTWPKNDGSKFVVDIDEVDLATGKITAGKSFIPVLEGIDPITQYPQKVIMDGHDVYASIPGRGLLKFNYDADPSALNPELLDDSVKWIAGPYNGKLFFKSGDNQGFYARKVVDHMRVDYTGLDNPVSRLDLIDSGLYAGQTDGDIFAYNVVTSKALFRFKTSARNYGPFQVSGNTLIAQADGKLYAFGLPAELRKPAAADNASGTYSKASAKLTINGVERKFEPGMMTTNNRMFVPLRFLTEAIGAKAAYHAQTKQTTVTYGERIFTIGEGAPYAEAAGKQTPLTYAPAMINGSLYVPIRDFGTLLGVEITWNTGSRTVAVVTKK</sequence>
<accession>A0ABW0VVY5</accession>
<dbReference type="InterPro" id="IPR015943">
    <property type="entry name" value="WD40/YVTN_repeat-like_dom_sf"/>
</dbReference>
<feature type="signal peptide" evidence="1">
    <location>
        <begin position="1"/>
        <end position="31"/>
    </location>
</feature>
<name>A0ABW0VVY5_9BACL</name>
<dbReference type="Pfam" id="PF13360">
    <property type="entry name" value="PQQ_2"/>
    <property type="match status" value="1"/>
</dbReference>
<dbReference type="PANTHER" id="PTHR34512:SF30">
    <property type="entry name" value="OUTER MEMBRANE PROTEIN ASSEMBLY FACTOR BAMB"/>
    <property type="match status" value="1"/>
</dbReference>
<evidence type="ECO:0000259" key="3">
    <source>
        <dbReference type="Pfam" id="PF13360"/>
    </source>
</evidence>
<evidence type="ECO:0000256" key="1">
    <source>
        <dbReference type="SAM" id="SignalP"/>
    </source>
</evidence>